<dbReference type="EMBL" id="JH817704">
    <property type="protein sequence ID" value="EKC38745.1"/>
    <property type="molecule type" value="Genomic_DNA"/>
</dbReference>
<dbReference type="InParanoid" id="K1RBX0"/>
<gene>
    <name evidence="1" type="ORF">CGI_10020417</name>
</gene>
<name>K1RBX0_MAGGI</name>
<reference evidence="1" key="1">
    <citation type="journal article" date="2012" name="Nature">
        <title>The oyster genome reveals stress adaptation and complexity of shell formation.</title>
        <authorList>
            <person name="Zhang G."/>
            <person name="Fang X."/>
            <person name="Guo X."/>
            <person name="Li L."/>
            <person name="Luo R."/>
            <person name="Xu F."/>
            <person name="Yang P."/>
            <person name="Zhang L."/>
            <person name="Wang X."/>
            <person name="Qi H."/>
            <person name="Xiong Z."/>
            <person name="Que H."/>
            <person name="Xie Y."/>
            <person name="Holland P.W."/>
            <person name="Paps J."/>
            <person name="Zhu Y."/>
            <person name="Wu F."/>
            <person name="Chen Y."/>
            <person name="Wang J."/>
            <person name="Peng C."/>
            <person name="Meng J."/>
            <person name="Yang L."/>
            <person name="Liu J."/>
            <person name="Wen B."/>
            <person name="Zhang N."/>
            <person name="Huang Z."/>
            <person name="Zhu Q."/>
            <person name="Feng Y."/>
            <person name="Mount A."/>
            <person name="Hedgecock D."/>
            <person name="Xu Z."/>
            <person name="Liu Y."/>
            <person name="Domazet-Loso T."/>
            <person name="Du Y."/>
            <person name="Sun X."/>
            <person name="Zhang S."/>
            <person name="Liu B."/>
            <person name="Cheng P."/>
            <person name="Jiang X."/>
            <person name="Li J."/>
            <person name="Fan D."/>
            <person name="Wang W."/>
            <person name="Fu W."/>
            <person name="Wang T."/>
            <person name="Wang B."/>
            <person name="Zhang J."/>
            <person name="Peng Z."/>
            <person name="Li Y."/>
            <person name="Li N."/>
            <person name="Wang J."/>
            <person name="Chen M."/>
            <person name="He Y."/>
            <person name="Tan F."/>
            <person name="Song X."/>
            <person name="Zheng Q."/>
            <person name="Huang R."/>
            <person name="Yang H."/>
            <person name="Du X."/>
            <person name="Chen L."/>
            <person name="Yang M."/>
            <person name="Gaffney P.M."/>
            <person name="Wang S."/>
            <person name="Luo L."/>
            <person name="She Z."/>
            <person name="Ming Y."/>
            <person name="Huang W."/>
            <person name="Zhang S."/>
            <person name="Huang B."/>
            <person name="Zhang Y."/>
            <person name="Qu T."/>
            <person name="Ni P."/>
            <person name="Miao G."/>
            <person name="Wang J."/>
            <person name="Wang Q."/>
            <person name="Steinberg C.E."/>
            <person name="Wang H."/>
            <person name="Li N."/>
            <person name="Qian L."/>
            <person name="Zhang G."/>
            <person name="Li Y."/>
            <person name="Yang H."/>
            <person name="Liu X."/>
            <person name="Wang J."/>
            <person name="Yin Y."/>
            <person name="Wang J."/>
        </authorList>
    </citation>
    <scope>NUCLEOTIDE SEQUENCE [LARGE SCALE GENOMIC DNA]</scope>
    <source>
        <strain evidence="1">05x7-T-G4-1.051#20</strain>
    </source>
</reference>
<dbReference type="HOGENOM" id="CLU_394446_0_0_1"/>
<dbReference type="AlphaFoldDB" id="K1RBX0"/>
<protein>
    <submittedName>
        <fullName evidence="1">Uncharacterized protein</fullName>
    </submittedName>
</protein>
<proteinExistence type="predicted"/>
<sequence>MFERAQKRLINLRQQYEESKQHLPPKRYPLLKEMVKTVIRDKKLMPDGFNDCASTLPKTKEQLKEKNRKLRKELGTVGSQYRENVWSVIQNLKKRYDEIKYDLMPGYEKWKRLIKSSTSDDVLEGCWVPGHKHSVQNKGGCCCNNNASTDNIYDAVAARYGQRGGTPQRGGTFGLMRNCAELAGHVTIPKMIREAKLESRPMFEAGSKFRAKPDRRPKVRPGQGNRTKEQLQEKNRKLRIELGTVSSQYRENVWRVIENLRRHNDETLYDLMPSYETLKRLIKSSTSNEVLEKCRVPEHEHSVQNNKVSCCNTNASTDNIYDAVAARYGTCGLLWHTALLAGYVALPRTIRDVTEMHKAEIADENEELKHYIQCYDHMFVRAHGRLSNLRQQYEESKQHRPHNRYPLLKEMVKAVIKDIRLLPGDLTFGRDPSSLYSLRLDPLLCKRREYTGFSIVYSCTLSIRVLSSENPESQVCIQHVDPVNIPPLPKTKDQLKEKNRKLRKELDTLRRQYRENVWSVIENLKRHYDETKHDLTPSYETLKRLIKISTSDEVLEGCRVPEHKHSVQNKGIDHSFNHHSTACMETHLQNAVASRYEPRKGTGGLLQSCREFSGRGDNHAVQQRRREVADMHKSEIAEENDELKHHIQCYDSKFLRAHNRLNKLRQEYSASKQYLPPKRYRLLKEMIETVVEDSKLKPD</sequence>
<evidence type="ECO:0000313" key="1">
    <source>
        <dbReference type="EMBL" id="EKC38745.1"/>
    </source>
</evidence>
<dbReference type="PANTHER" id="PTHR21010:SF3">
    <property type="entry name" value="DAXX"/>
    <property type="match status" value="1"/>
</dbReference>
<organism evidence="1">
    <name type="scientific">Magallana gigas</name>
    <name type="common">Pacific oyster</name>
    <name type="synonym">Crassostrea gigas</name>
    <dbReference type="NCBI Taxonomy" id="29159"/>
    <lineage>
        <taxon>Eukaryota</taxon>
        <taxon>Metazoa</taxon>
        <taxon>Spiralia</taxon>
        <taxon>Lophotrochozoa</taxon>
        <taxon>Mollusca</taxon>
        <taxon>Bivalvia</taxon>
        <taxon>Autobranchia</taxon>
        <taxon>Pteriomorphia</taxon>
        <taxon>Ostreida</taxon>
        <taxon>Ostreoidea</taxon>
        <taxon>Ostreidae</taxon>
        <taxon>Magallana</taxon>
    </lineage>
</organism>
<dbReference type="PANTHER" id="PTHR21010">
    <property type="entry name" value="AGAP001581-PA"/>
    <property type="match status" value="1"/>
</dbReference>
<accession>K1RBX0</accession>